<name>A0A0U5GR19_ASPCI</name>
<protein>
    <recommendedName>
        <fullName evidence="8">Major facilitator superfamily (MFS) profile domain-containing protein</fullName>
    </recommendedName>
</protein>
<dbReference type="PANTHER" id="PTHR48022">
    <property type="entry name" value="PLASTIDIC GLUCOSE TRANSPORTER 4"/>
    <property type="match status" value="1"/>
</dbReference>
<evidence type="ECO:0000256" key="3">
    <source>
        <dbReference type="ARBA" id="ARBA00022692"/>
    </source>
</evidence>
<dbReference type="InterPro" id="IPR005829">
    <property type="entry name" value="Sugar_transporter_CS"/>
</dbReference>
<dbReference type="InterPro" id="IPR005828">
    <property type="entry name" value="MFS_sugar_transport-like"/>
</dbReference>
<feature type="transmembrane region" description="Helical" evidence="7">
    <location>
        <begin position="383"/>
        <end position="404"/>
    </location>
</feature>
<dbReference type="InterPro" id="IPR036259">
    <property type="entry name" value="MFS_trans_sf"/>
</dbReference>
<evidence type="ECO:0000259" key="8">
    <source>
        <dbReference type="PROSITE" id="PS50850"/>
    </source>
</evidence>
<feature type="transmembrane region" description="Helical" evidence="7">
    <location>
        <begin position="410"/>
        <end position="440"/>
    </location>
</feature>
<feature type="transmembrane region" description="Helical" evidence="7">
    <location>
        <begin position="320"/>
        <end position="343"/>
    </location>
</feature>
<feature type="transmembrane region" description="Helical" evidence="7">
    <location>
        <begin position="484"/>
        <end position="502"/>
    </location>
</feature>
<feature type="transmembrane region" description="Helical" evidence="7">
    <location>
        <begin position="59"/>
        <end position="81"/>
    </location>
</feature>
<dbReference type="OrthoDB" id="6612291at2759"/>
<feature type="transmembrane region" description="Helical" evidence="7">
    <location>
        <begin position="198"/>
        <end position="218"/>
    </location>
</feature>
<feature type="transmembrane region" description="Helical" evidence="7">
    <location>
        <begin position="452"/>
        <end position="472"/>
    </location>
</feature>
<feature type="region of interest" description="Disordered" evidence="6">
    <location>
        <begin position="1"/>
        <end position="40"/>
    </location>
</feature>
<evidence type="ECO:0000256" key="5">
    <source>
        <dbReference type="ARBA" id="ARBA00023136"/>
    </source>
</evidence>
<comment type="similarity">
    <text evidence="2">Belongs to the major facilitator superfamily. Sugar transporter (TC 2.A.1.1) family.</text>
</comment>
<dbReference type="PROSITE" id="PS00217">
    <property type="entry name" value="SUGAR_TRANSPORT_2"/>
    <property type="match status" value="1"/>
</dbReference>
<keyword evidence="4 7" id="KW-1133">Transmembrane helix</keyword>
<keyword evidence="3 7" id="KW-0812">Transmembrane</keyword>
<dbReference type="InterPro" id="IPR020846">
    <property type="entry name" value="MFS_dom"/>
</dbReference>
<comment type="subcellular location">
    <subcellularLocation>
        <location evidence="1">Membrane</location>
        <topology evidence="1">Multi-pass membrane protein</topology>
    </subcellularLocation>
</comment>
<evidence type="ECO:0000256" key="1">
    <source>
        <dbReference type="ARBA" id="ARBA00004141"/>
    </source>
</evidence>
<dbReference type="PROSITE" id="PS50850">
    <property type="entry name" value="MFS"/>
    <property type="match status" value="1"/>
</dbReference>
<dbReference type="EMBL" id="CDMC01000002">
    <property type="protein sequence ID" value="CEN60464.1"/>
    <property type="molecule type" value="Genomic_DNA"/>
</dbReference>
<dbReference type="Pfam" id="PF00083">
    <property type="entry name" value="Sugar_tr"/>
    <property type="match status" value="1"/>
</dbReference>
<dbReference type="FunFam" id="1.20.1250.20:FF:000078">
    <property type="entry name" value="MFS maltose transporter, putative"/>
    <property type="match status" value="1"/>
</dbReference>
<evidence type="ECO:0000313" key="9">
    <source>
        <dbReference type="EMBL" id="CEN60464.1"/>
    </source>
</evidence>
<organism evidence="9 10">
    <name type="scientific">Aspergillus calidoustus</name>
    <dbReference type="NCBI Taxonomy" id="454130"/>
    <lineage>
        <taxon>Eukaryota</taxon>
        <taxon>Fungi</taxon>
        <taxon>Dikarya</taxon>
        <taxon>Ascomycota</taxon>
        <taxon>Pezizomycotina</taxon>
        <taxon>Eurotiomycetes</taxon>
        <taxon>Eurotiomycetidae</taxon>
        <taxon>Eurotiales</taxon>
        <taxon>Aspergillaceae</taxon>
        <taxon>Aspergillus</taxon>
        <taxon>Aspergillus subgen. Nidulantes</taxon>
    </lineage>
</organism>
<feature type="transmembrane region" description="Helical" evidence="7">
    <location>
        <begin position="101"/>
        <end position="120"/>
    </location>
</feature>
<dbReference type="AlphaFoldDB" id="A0A0U5GR19"/>
<proteinExistence type="inferred from homology"/>
<feature type="transmembrane region" description="Helical" evidence="7">
    <location>
        <begin position="132"/>
        <end position="152"/>
    </location>
</feature>
<keyword evidence="10" id="KW-1185">Reference proteome</keyword>
<accession>A0A0U5GR19</accession>
<evidence type="ECO:0000313" key="10">
    <source>
        <dbReference type="Proteomes" id="UP000054771"/>
    </source>
</evidence>
<dbReference type="InterPro" id="IPR050360">
    <property type="entry name" value="MFS_Sugar_Transporters"/>
</dbReference>
<gene>
    <name evidence="9" type="ORF">ASPCAL02902</name>
</gene>
<feature type="transmembrane region" description="Helical" evidence="7">
    <location>
        <begin position="164"/>
        <end position="186"/>
    </location>
</feature>
<evidence type="ECO:0000256" key="4">
    <source>
        <dbReference type="ARBA" id="ARBA00022989"/>
    </source>
</evidence>
<dbReference type="Proteomes" id="UP000054771">
    <property type="component" value="Unassembled WGS sequence"/>
</dbReference>
<sequence>MSSNEKKGSEGSTETVEDVQASPPVPDQKPKHDAADDSMDGSSVWECVKQNPKAIFYSFLMSVGPTAFGFDNLVVGLVASMPGFQMVFGDMIDGKLFIPSLWLALWNAMTAVGIMVGAVTNGYVQDRFGRRWSFSLGGAIATVGIAICYISDRRDSLGDRRNMFLGGKILLGAGLGIFQSTSQTYISEIAPARIRGPLLSSYTLMSVVGQLIGTSIVYARVKMLEPSSYQVPLASQWAFSGAIILIGLIIPESPVYYLKKNNMDKAARCYRRLYFGTDHTAAITKMKETLDYEQTNELHGKQSSLLLECFRGVNWRRTRIAILAVSLQQCLGMSYVGHCAYILQQAGMAADRTLMLMQVAIAVGLPANIISWFLMATLGRRTIIFHSTVAVGFLWLASGIAGCFSGNHTALWFVGIAMIIIMFTFGLGVGGAYPVIAAEVSASQLRAQTQGIAYMSGGFSTWLFSFVVPYMFNTDEGNLGARTGFVFAALCALGAVVVWVEFPETKGRSYLELDEMFDLKLPARKFGSFVFGGEAGKLGQEEGDRKDAARAEGV</sequence>
<feature type="domain" description="Major facilitator superfamily (MFS) profile" evidence="8">
    <location>
        <begin position="57"/>
        <end position="506"/>
    </location>
</feature>
<dbReference type="OMA" id="PANIISW"/>
<evidence type="ECO:0000256" key="2">
    <source>
        <dbReference type="ARBA" id="ARBA00010992"/>
    </source>
</evidence>
<dbReference type="GO" id="GO:0005351">
    <property type="term" value="F:carbohydrate:proton symporter activity"/>
    <property type="evidence" value="ECO:0007669"/>
    <property type="project" value="TreeGrafter"/>
</dbReference>
<dbReference type="Gene3D" id="1.20.1250.20">
    <property type="entry name" value="MFS general substrate transporter like domains"/>
    <property type="match status" value="1"/>
</dbReference>
<dbReference type="PANTHER" id="PTHR48022:SF41">
    <property type="entry name" value="MAJOR FACILITATOR SUPERFAMILY (MFS) PROFILE DOMAIN-CONTAINING PROTEIN"/>
    <property type="match status" value="1"/>
</dbReference>
<dbReference type="SUPFAM" id="SSF103473">
    <property type="entry name" value="MFS general substrate transporter"/>
    <property type="match status" value="1"/>
</dbReference>
<feature type="transmembrane region" description="Helical" evidence="7">
    <location>
        <begin position="238"/>
        <end position="258"/>
    </location>
</feature>
<evidence type="ECO:0000256" key="7">
    <source>
        <dbReference type="SAM" id="Phobius"/>
    </source>
</evidence>
<evidence type="ECO:0000256" key="6">
    <source>
        <dbReference type="SAM" id="MobiDB-lite"/>
    </source>
</evidence>
<feature type="transmembrane region" description="Helical" evidence="7">
    <location>
        <begin position="355"/>
        <end position="376"/>
    </location>
</feature>
<keyword evidence="5 7" id="KW-0472">Membrane</keyword>
<reference evidence="10" key="1">
    <citation type="journal article" date="2016" name="Genome Announc.">
        <title>Draft genome sequences of fungus Aspergillus calidoustus.</title>
        <authorList>
            <person name="Horn F."/>
            <person name="Linde J."/>
            <person name="Mattern D.J."/>
            <person name="Walther G."/>
            <person name="Guthke R."/>
            <person name="Scherlach K."/>
            <person name="Martin K."/>
            <person name="Brakhage A.A."/>
            <person name="Petzke L."/>
            <person name="Valiante V."/>
        </authorList>
    </citation>
    <scope>NUCLEOTIDE SEQUENCE [LARGE SCALE GENOMIC DNA]</scope>
    <source>
        <strain evidence="10">SF006504</strain>
    </source>
</reference>
<dbReference type="GO" id="GO:0016020">
    <property type="term" value="C:membrane"/>
    <property type="evidence" value="ECO:0007669"/>
    <property type="project" value="UniProtKB-SubCell"/>
</dbReference>